<reference evidence="1" key="1">
    <citation type="submission" date="2020-10" db="EMBL/GenBank/DDBJ databases">
        <title>De novo genome project of the cellulose decomposer Thermobifida halotolerans type strain.</title>
        <authorList>
            <person name="Nagy I."/>
            <person name="Horvath B."/>
            <person name="Kukolya J."/>
            <person name="Nagy I."/>
            <person name="Orsini M."/>
        </authorList>
    </citation>
    <scope>NUCLEOTIDE SEQUENCE</scope>
    <source>
        <strain evidence="1">DSM 44931</strain>
    </source>
</reference>
<dbReference type="AlphaFoldDB" id="A0AA97M346"/>
<keyword evidence="2" id="KW-1185">Reference proteome</keyword>
<proteinExistence type="predicted"/>
<gene>
    <name evidence="1" type="ORF">NI17_017495</name>
</gene>
<evidence type="ECO:0000313" key="1">
    <source>
        <dbReference type="EMBL" id="UOE18596.1"/>
    </source>
</evidence>
<name>A0AA97M346_9ACTN</name>
<dbReference type="EMBL" id="CP063196">
    <property type="protein sequence ID" value="UOE18596.1"/>
    <property type="molecule type" value="Genomic_DNA"/>
</dbReference>
<evidence type="ECO:0000313" key="2">
    <source>
        <dbReference type="Proteomes" id="UP000265719"/>
    </source>
</evidence>
<accession>A0AA97M346</accession>
<organism evidence="1 2">
    <name type="scientific">Thermobifida halotolerans</name>
    <dbReference type="NCBI Taxonomy" id="483545"/>
    <lineage>
        <taxon>Bacteria</taxon>
        <taxon>Bacillati</taxon>
        <taxon>Actinomycetota</taxon>
        <taxon>Actinomycetes</taxon>
        <taxon>Streptosporangiales</taxon>
        <taxon>Nocardiopsidaceae</taxon>
        <taxon>Thermobifida</taxon>
    </lineage>
</organism>
<dbReference type="RefSeq" id="WP_243597538.1">
    <property type="nucleotide sequence ID" value="NZ_CP063196.1"/>
</dbReference>
<protein>
    <submittedName>
        <fullName evidence="1">Uncharacterized protein</fullName>
    </submittedName>
</protein>
<dbReference type="Proteomes" id="UP000265719">
    <property type="component" value="Chromosome"/>
</dbReference>
<dbReference type="KEGG" id="thao:NI17_017495"/>
<sequence length="573" mass="62099">MTTGYSASVPVPLLGPLVAAGMWSPERALRAARARSDNGARAHALTALAPHLDGEHRRRALHHAVDAALAVEDEDERAEALAALAPHLEADQHARVLAAARSHHDPAHRAWLLAALLPRLDGDRRARAGADALESALSLTDAWRRAWTLARLLPHLDGDRRRRAAATALDSIDSVGNLNRIAALTALAPHLDADQRRRALAQAVADARAVTGDGDRARALVDLAPHLDEAALLEAMRLVWTIDDAEFRAWALAALLPRLDAESRRRVLTRAVRPLECCDGTGPRRDRRTTHAAICDHYLAYFGGLDRGLPRLAADPGLGGVHGGYPLRHLAFHLEQAGRGADLDRLLTVYLPGSPTGEGVWVAAHDHHGCLCHYRDALDRALRRAERETDAAAERGFLAPSLGREVRYTTARKRLPAADNLVPAPPPGLWTAAAAWHPEWVRPAARPDHDRLARALDRVFAAEPPDTERLAELAPRLDGELLARAVSRAVAIGRDTEGAGSELLAELAPTPDSGFLVTALELAQAVDDLGGLVRDWGRVRALIVLAPYLDRPVGPLDGDVVRLVRLVREHLER</sequence>